<gene>
    <name evidence="3" type="ORF">RFI_24002</name>
</gene>
<dbReference type="InterPro" id="IPR013087">
    <property type="entry name" value="Znf_C2H2_type"/>
</dbReference>
<dbReference type="PROSITE" id="PS00028">
    <property type="entry name" value="ZINC_FINGER_C2H2_1"/>
    <property type="match status" value="1"/>
</dbReference>
<dbReference type="EMBL" id="ASPP01020648">
    <property type="protein sequence ID" value="ETO13373.1"/>
    <property type="molecule type" value="Genomic_DNA"/>
</dbReference>
<proteinExistence type="predicted"/>
<comment type="caution">
    <text evidence="3">The sequence shown here is derived from an EMBL/GenBank/DDBJ whole genome shotgun (WGS) entry which is preliminary data.</text>
</comment>
<dbReference type="AlphaFoldDB" id="X6MHB6"/>
<reference evidence="3 4" key="1">
    <citation type="journal article" date="2013" name="Curr. Biol.">
        <title>The Genome of the Foraminiferan Reticulomyxa filosa.</title>
        <authorList>
            <person name="Glockner G."/>
            <person name="Hulsmann N."/>
            <person name="Schleicher M."/>
            <person name="Noegel A.A."/>
            <person name="Eichinger L."/>
            <person name="Gallinger C."/>
            <person name="Pawlowski J."/>
            <person name="Sierra R."/>
            <person name="Euteneuer U."/>
            <person name="Pillet L."/>
            <person name="Moustafa A."/>
            <person name="Platzer M."/>
            <person name="Groth M."/>
            <person name="Szafranski K."/>
            <person name="Schliwa M."/>
        </authorList>
    </citation>
    <scope>NUCLEOTIDE SEQUENCE [LARGE SCALE GENOMIC DNA]</scope>
</reference>
<keyword evidence="1" id="KW-1133">Transmembrane helix</keyword>
<organism evidence="3 4">
    <name type="scientific">Reticulomyxa filosa</name>
    <dbReference type="NCBI Taxonomy" id="46433"/>
    <lineage>
        <taxon>Eukaryota</taxon>
        <taxon>Sar</taxon>
        <taxon>Rhizaria</taxon>
        <taxon>Retaria</taxon>
        <taxon>Foraminifera</taxon>
        <taxon>Monothalamids</taxon>
        <taxon>Reticulomyxidae</taxon>
        <taxon>Reticulomyxa</taxon>
    </lineage>
</organism>
<evidence type="ECO:0000313" key="4">
    <source>
        <dbReference type="Proteomes" id="UP000023152"/>
    </source>
</evidence>
<accession>X6MHB6</accession>
<keyword evidence="4" id="KW-1185">Reference proteome</keyword>
<evidence type="ECO:0000256" key="1">
    <source>
        <dbReference type="SAM" id="Phobius"/>
    </source>
</evidence>
<feature type="transmembrane region" description="Helical" evidence="1">
    <location>
        <begin position="135"/>
        <end position="152"/>
    </location>
</feature>
<evidence type="ECO:0000259" key="2">
    <source>
        <dbReference type="PROSITE" id="PS00028"/>
    </source>
</evidence>
<feature type="domain" description="C2H2-type" evidence="2">
    <location>
        <begin position="106"/>
        <end position="127"/>
    </location>
</feature>
<keyword evidence="1" id="KW-0812">Transmembrane</keyword>
<sequence length="234" mass="27046">MALTIAQNEHIESLTKEELLRRAQPYCQHNYYDTVTKKKFFLTAVGKYIGHALWKRFKAEQDGKDLSNLEITPPPPEVKAKLMIPCVAVNQDSVLAPRAESFPFPCPWCKSKYKLKSNYEKHVRACHSDQTCSKLLSIFFIYLFIIIIPSLVHKCELSFCNYTDSNLVLDNERRKEEETDIDIVCTSFLPLPKRRRMNNDGIRSSWNGLVPEFSGVQNKHFASIDARNFSFAYV</sequence>
<name>X6MHB6_RETFI</name>
<keyword evidence="1" id="KW-0472">Membrane</keyword>
<protein>
    <recommendedName>
        <fullName evidence="2">C2H2-type domain-containing protein</fullName>
    </recommendedName>
</protein>
<dbReference type="Proteomes" id="UP000023152">
    <property type="component" value="Unassembled WGS sequence"/>
</dbReference>
<evidence type="ECO:0000313" key="3">
    <source>
        <dbReference type="EMBL" id="ETO13373.1"/>
    </source>
</evidence>